<gene>
    <name evidence="2" type="ORF">OSB52_19815</name>
</gene>
<organism evidence="2 3">
    <name type="scientific">Gordonia aquimaris</name>
    <dbReference type="NCBI Taxonomy" id="2984863"/>
    <lineage>
        <taxon>Bacteria</taxon>
        <taxon>Bacillati</taxon>
        <taxon>Actinomycetota</taxon>
        <taxon>Actinomycetes</taxon>
        <taxon>Mycobacteriales</taxon>
        <taxon>Gordoniaceae</taxon>
        <taxon>Gordonia</taxon>
    </lineage>
</organism>
<dbReference type="Proteomes" id="UP001143347">
    <property type="component" value="Unassembled WGS sequence"/>
</dbReference>
<evidence type="ECO:0000259" key="1">
    <source>
        <dbReference type="Pfam" id="PF07110"/>
    </source>
</evidence>
<dbReference type="SUPFAM" id="SSF54909">
    <property type="entry name" value="Dimeric alpha+beta barrel"/>
    <property type="match status" value="1"/>
</dbReference>
<evidence type="ECO:0000313" key="3">
    <source>
        <dbReference type="Proteomes" id="UP001143347"/>
    </source>
</evidence>
<dbReference type="AlphaFoldDB" id="A0A9X3D965"/>
<dbReference type="Pfam" id="PF07110">
    <property type="entry name" value="EthD"/>
    <property type="match status" value="1"/>
</dbReference>
<dbReference type="Gene3D" id="3.30.70.100">
    <property type="match status" value="1"/>
</dbReference>
<protein>
    <submittedName>
        <fullName evidence="2">EthD family reductase</fullName>
    </submittedName>
</protein>
<feature type="domain" description="EthD" evidence="1">
    <location>
        <begin position="10"/>
        <end position="88"/>
    </location>
</feature>
<accession>A0A9X3D965</accession>
<keyword evidence="3" id="KW-1185">Reference proteome</keyword>
<name>A0A9X3D965_9ACTN</name>
<sequence>MYQLTVIYNQPTDPVAFDEHYETKHVRLVKAIPGVERFSMGRCESLDGNLPAAYAIATLTFTSKDACAQALGSDAGQAAAGDVPNFASGGATMYFVDETTTGP</sequence>
<dbReference type="NCBIfam" id="TIGR02118">
    <property type="entry name" value="EthD family reductase"/>
    <property type="match status" value="1"/>
</dbReference>
<dbReference type="RefSeq" id="WP_266063239.1">
    <property type="nucleotide sequence ID" value="NZ_JAPKFM010000025.1"/>
</dbReference>
<dbReference type="GO" id="GO:0016491">
    <property type="term" value="F:oxidoreductase activity"/>
    <property type="evidence" value="ECO:0007669"/>
    <property type="project" value="InterPro"/>
</dbReference>
<comment type="caution">
    <text evidence="2">The sequence shown here is derived from an EMBL/GenBank/DDBJ whole genome shotgun (WGS) entry which is preliminary data.</text>
</comment>
<dbReference type="InterPro" id="IPR009799">
    <property type="entry name" value="EthD_dom"/>
</dbReference>
<proteinExistence type="predicted"/>
<evidence type="ECO:0000313" key="2">
    <source>
        <dbReference type="EMBL" id="MCX2966334.1"/>
    </source>
</evidence>
<reference evidence="2" key="1">
    <citation type="submission" date="2022-10" db="EMBL/GenBank/DDBJ databases">
        <title>WGS of marine actinomycetes from Thailand.</title>
        <authorList>
            <person name="Thawai C."/>
        </authorList>
    </citation>
    <scope>NUCLEOTIDE SEQUENCE</scope>
    <source>
        <strain evidence="2">SW21</strain>
    </source>
</reference>
<dbReference type="InterPro" id="IPR011008">
    <property type="entry name" value="Dimeric_a/b-barrel"/>
</dbReference>
<dbReference type="EMBL" id="JAPKFM010000025">
    <property type="protein sequence ID" value="MCX2966334.1"/>
    <property type="molecule type" value="Genomic_DNA"/>
</dbReference>